<protein>
    <submittedName>
        <fullName evidence="1">DNA alkylation repair protein</fullName>
    </submittedName>
</protein>
<dbReference type="InterPro" id="IPR014825">
    <property type="entry name" value="DNA_alkylation"/>
</dbReference>
<dbReference type="SUPFAM" id="SSF48371">
    <property type="entry name" value="ARM repeat"/>
    <property type="match status" value="1"/>
</dbReference>
<keyword evidence="2" id="KW-1185">Reference proteome</keyword>
<dbReference type="InterPro" id="IPR016024">
    <property type="entry name" value="ARM-type_fold"/>
</dbReference>
<dbReference type="PANTHER" id="PTHR34070:SF1">
    <property type="entry name" value="DNA ALKYLATION REPAIR PROTEIN"/>
    <property type="match status" value="1"/>
</dbReference>
<comment type="caution">
    <text evidence="1">The sequence shown here is derived from an EMBL/GenBank/DDBJ whole genome shotgun (WGS) entry which is preliminary data.</text>
</comment>
<dbReference type="Gene3D" id="1.20.1660.10">
    <property type="entry name" value="Hypothetical protein (EF3068)"/>
    <property type="match status" value="1"/>
</dbReference>
<organism evidence="1 2">
    <name type="scientific">Terrilactibacillus laevilacticus</name>
    <dbReference type="NCBI Taxonomy" id="1380157"/>
    <lineage>
        <taxon>Bacteria</taxon>
        <taxon>Bacillati</taxon>
        <taxon>Bacillota</taxon>
        <taxon>Bacilli</taxon>
        <taxon>Bacillales</taxon>
        <taxon>Bacillaceae</taxon>
        <taxon>Terrilactibacillus</taxon>
    </lineage>
</organism>
<dbReference type="Gene3D" id="1.25.40.290">
    <property type="entry name" value="ARM repeat domains"/>
    <property type="match status" value="1"/>
</dbReference>
<reference evidence="2" key="1">
    <citation type="journal article" date="2019" name="Int. J. Syst. Evol. Microbiol.">
        <title>The Global Catalogue of Microorganisms (GCM) 10K type strain sequencing project: providing services to taxonomists for standard genome sequencing and annotation.</title>
        <authorList>
            <consortium name="The Broad Institute Genomics Platform"/>
            <consortium name="The Broad Institute Genome Sequencing Center for Infectious Disease"/>
            <person name="Wu L."/>
            <person name="Ma J."/>
        </authorList>
    </citation>
    <scope>NUCLEOTIDE SEQUENCE [LARGE SCALE GENOMIC DNA]</scope>
    <source>
        <strain evidence="2">TISTR 2241</strain>
    </source>
</reference>
<dbReference type="Proteomes" id="UP001597458">
    <property type="component" value="Unassembled WGS sequence"/>
</dbReference>
<dbReference type="PANTHER" id="PTHR34070">
    <property type="entry name" value="ARMADILLO-TYPE FOLD"/>
    <property type="match status" value="1"/>
</dbReference>
<proteinExistence type="predicted"/>
<sequence>MHAYSEKLIQLYRRYGDQDVAKSMKQYMRNQFEFLGLKTPLRREIFKTFLKEQGLPSTKQDLRVVVIDLWESPEREYQMVAMDILGKSKRIMDADDLSFIEYLIITKSWWDTVDFLASNMVGAILLNDPSFIDVYTEKWNNHDNMWLQRTALLFQLKYKEKTDDKRLFRYILDHVDSNEFFIQKAIGWALREYSKTEPDLVRAFIDRHELKPLSRREGLKWVNQQKQKDASL</sequence>
<name>A0ABW5PMF3_9BACI</name>
<evidence type="ECO:0000313" key="2">
    <source>
        <dbReference type="Proteomes" id="UP001597458"/>
    </source>
</evidence>
<dbReference type="RefSeq" id="WP_141189803.1">
    <property type="nucleotide sequence ID" value="NZ_JBHUMR010000007.1"/>
</dbReference>
<gene>
    <name evidence="1" type="ORF">ACFSTF_03465</name>
</gene>
<dbReference type="Pfam" id="PF08713">
    <property type="entry name" value="DNA_alkylation"/>
    <property type="match status" value="1"/>
</dbReference>
<evidence type="ECO:0000313" key="1">
    <source>
        <dbReference type="EMBL" id="MFD2616374.1"/>
    </source>
</evidence>
<dbReference type="EMBL" id="JBHUMR010000007">
    <property type="protein sequence ID" value="MFD2616374.1"/>
    <property type="molecule type" value="Genomic_DNA"/>
</dbReference>
<accession>A0ABW5PMF3</accession>
<dbReference type="CDD" id="cd07064">
    <property type="entry name" value="AlkD_like_1"/>
    <property type="match status" value="1"/>
</dbReference>